<dbReference type="GeneID" id="104735263"/>
<dbReference type="PANTHER" id="PTHR34357">
    <property type="entry name" value="F7A19.14 PROTEIN-RELATED"/>
    <property type="match status" value="1"/>
</dbReference>
<protein>
    <submittedName>
        <fullName evidence="3">Uncharacterized protein LOC104735263</fullName>
    </submittedName>
</protein>
<sequence>MGSTSSRRDPEMCSLRDDEFPWELLGSMVEEEDKETDHLIQPILEGAVERARRELHALFPSKLGNSSSTDVPKEGCTEKEDDELIARFSQFMKGGACKEVYTAFEDCFEKTDNIYKCPAKYSPLLIKCVDAHSEYYQPIIALAECTVEQFTKEVKALELAPTKQPERLNTTSPLLRWRNMLLNGSRGRSKPRDN</sequence>
<dbReference type="PANTHER" id="PTHR34357:SF2">
    <property type="entry name" value="F26F24.3-RELATED"/>
    <property type="match status" value="1"/>
</dbReference>
<proteinExistence type="predicted"/>
<dbReference type="Pfam" id="PF07802">
    <property type="entry name" value="GCK"/>
    <property type="match status" value="1"/>
</dbReference>
<evidence type="ECO:0000259" key="1">
    <source>
        <dbReference type="SMART" id="SM01227"/>
    </source>
</evidence>
<accession>A0ABM0VAF3</accession>
<dbReference type="SMART" id="SM01227">
    <property type="entry name" value="GCK"/>
    <property type="match status" value="1"/>
</dbReference>
<organism evidence="2 3">
    <name type="scientific">Camelina sativa</name>
    <name type="common">False flax</name>
    <name type="synonym">Myagrum sativum</name>
    <dbReference type="NCBI Taxonomy" id="90675"/>
    <lineage>
        <taxon>Eukaryota</taxon>
        <taxon>Viridiplantae</taxon>
        <taxon>Streptophyta</taxon>
        <taxon>Embryophyta</taxon>
        <taxon>Tracheophyta</taxon>
        <taxon>Spermatophyta</taxon>
        <taxon>Magnoliopsida</taxon>
        <taxon>eudicotyledons</taxon>
        <taxon>Gunneridae</taxon>
        <taxon>Pentapetalae</taxon>
        <taxon>rosids</taxon>
        <taxon>malvids</taxon>
        <taxon>Brassicales</taxon>
        <taxon>Brassicaceae</taxon>
        <taxon>Camelineae</taxon>
        <taxon>Camelina</taxon>
    </lineage>
</organism>
<gene>
    <name evidence="3" type="primary">LOC104735263</name>
</gene>
<dbReference type="RefSeq" id="XP_010453320.1">
    <property type="nucleotide sequence ID" value="XM_010455018.2"/>
</dbReference>
<name>A0ABM0VAF3_CAMSA</name>
<dbReference type="Proteomes" id="UP000694864">
    <property type="component" value="Chromosome 13"/>
</dbReference>
<feature type="domain" description="GCK" evidence="1">
    <location>
        <begin position="74"/>
        <end position="154"/>
    </location>
</feature>
<keyword evidence="2" id="KW-1185">Reference proteome</keyword>
<evidence type="ECO:0000313" key="2">
    <source>
        <dbReference type="Proteomes" id="UP000694864"/>
    </source>
</evidence>
<reference evidence="3" key="2">
    <citation type="submission" date="2025-08" db="UniProtKB">
        <authorList>
            <consortium name="RefSeq"/>
        </authorList>
    </citation>
    <scope>IDENTIFICATION</scope>
    <source>
        <tissue evidence="3">Leaf</tissue>
    </source>
</reference>
<dbReference type="InterPro" id="IPR012891">
    <property type="entry name" value="GCK_dom"/>
</dbReference>
<evidence type="ECO:0000313" key="3">
    <source>
        <dbReference type="RefSeq" id="XP_010453320.1"/>
    </source>
</evidence>
<reference evidence="2" key="1">
    <citation type="journal article" date="2014" name="Nat. Commun.">
        <title>The emerging biofuel crop Camelina sativa retains a highly undifferentiated hexaploid genome structure.</title>
        <authorList>
            <person name="Kagale S."/>
            <person name="Koh C."/>
            <person name="Nixon J."/>
            <person name="Bollina V."/>
            <person name="Clarke W.E."/>
            <person name="Tuteja R."/>
            <person name="Spillane C."/>
            <person name="Robinson S.J."/>
            <person name="Links M.G."/>
            <person name="Clarke C."/>
            <person name="Higgins E.E."/>
            <person name="Huebert T."/>
            <person name="Sharpe A.G."/>
            <person name="Parkin I.A."/>
        </authorList>
    </citation>
    <scope>NUCLEOTIDE SEQUENCE [LARGE SCALE GENOMIC DNA]</scope>
    <source>
        <strain evidence="2">cv. DH55</strain>
    </source>
</reference>